<gene>
    <name evidence="1" type="ORF">FSPOR_7421</name>
</gene>
<reference evidence="1 2" key="1">
    <citation type="journal article" date="2018" name="PLoS Pathog.">
        <title>Evolution of structural diversity of trichothecenes, a family of toxins produced by plant pathogenic and entomopathogenic fungi.</title>
        <authorList>
            <person name="Proctor R.H."/>
            <person name="McCormick S.P."/>
            <person name="Kim H.S."/>
            <person name="Cardoza R.E."/>
            <person name="Stanley A.M."/>
            <person name="Lindo L."/>
            <person name="Kelly A."/>
            <person name="Brown D.W."/>
            <person name="Lee T."/>
            <person name="Vaughan M.M."/>
            <person name="Alexander N.J."/>
            <person name="Busman M."/>
            <person name="Gutierrez S."/>
        </authorList>
    </citation>
    <scope>NUCLEOTIDE SEQUENCE [LARGE SCALE GENOMIC DNA]</scope>
    <source>
        <strain evidence="1 2">NRRL 3299</strain>
    </source>
</reference>
<proteinExistence type="predicted"/>
<keyword evidence="2" id="KW-1185">Reference proteome</keyword>
<sequence length="164" mass="18258">MDFLKQAHRGDIRNSVLFFVPVAPQHRELHLLAHTTLGIESLFTMTSRQNISSGSAFEEQIGYSRAVVTGDWVFISADVAEQADQTMNNIATALESAGASVSDVVRVKYILPDRDDFPKTWPVLKKWFGEVRPAATMVQSALMKDEMKIEIEVTARTGCGKQDK</sequence>
<dbReference type="STRING" id="5514.A0A395RYH7"/>
<evidence type="ECO:0000313" key="1">
    <source>
        <dbReference type="EMBL" id="RGP65208.1"/>
    </source>
</evidence>
<dbReference type="PANTHER" id="PTHR43857:SF1">
    <property type="entry name" value="YJGH FAMILY PROTEIN"/>
    <property type="match status" value="1"/>
</dbReference>
<dbReference type="PANTHER" id="PTHR43857">
    <property type="entry name" value="BLR7761 PROTEIN"/>
    <property type="match status" value="1"/>
</dbReference>
<dbReference type="InterPro" id="IPR006175">
    <property type="entry name" value="YjgF/YER057c/UK114"/>
</dbReference>
<dbReference type="Pfam" id="PF01042">
    <property type="entry name" value="Ribonuc_L-PSP"/>
    <property type="match status" value="1"/>
</dbReference>
<dbReference type="Proteomes" id="UP000266152">
    <property type="component" value="Unassembled WGS sequence"/>
</dbReference>
<dbReference type="InterPro" id="IPR035959">
    <property type="entry name" value="RutC-like_sf"/>
</dbReference>
<evidence type="ECO:0000313" key="2">
    <source>
        <dbReference type="Proteomes" id="UP000266152"/>
    </source>
</evidence>
<accession>A0A395RYH7</accession>
<dbReference type="EMBL" id="PXOF01000106">
    <property type="protein sequence ID" value="RGP65208.1"/>
    <property type="molecule type" value="Genomic_DNA"/>
</dbReference>
<name>A0A395RYH7_FUSSP</name>
<organism evidence="1 2">
    <name type="scientific">Fusarium sporotrichioides</name>
    <dbReference type="NCBI Taxonomy" id="5514"/>
    <lineage>
        <taxon>Eukaryota</taxon>
        <taxon>Fungi</taxon>
        <taxon>Dikarya</taxon>
        <taxon>Ascomycota</taxon>
        <taxon>Pezizomycotina</taxon>
        <taxon>Sordariomycetes</taxon>
        <taxon>Hypocreomycetidae</taxon>
        <taxon>Hypocreales</taxon>
        <taxon>Nectriaceae</taxon>
        <taxon>Fusarium</taxon>
    </lineage>
</organism>
<dbReference type="SUPFAM" id="SSF55298">
    <property type="entry name" value="YjgF-like"/>
    <property type="match status" value="1"/>
</dbReference>
<dbReference type="CDD" id="cd06154">
    <property type="entry name" value="YjgF_YER057c_UK114_like_6"/>
    <property type="match status" value="1"/>
</dbReference>
<comment type="caution">
    <text evidence="1">The sequence shown here is derived from an EMBL/GenBank/DDBJ whole genome shotgun (WGS) entry which is preliminary data.</text>
</comment>
<protein>
    <submittedName>
        <fullName evidence="1">Uncharacterized protein</fullName>
    </submittedName>
</protein>
<dbReference type="AlphaFoldDB" id="A0A395RYH7"/>
<dbReference type="Gene3D" id="3.30.1330.40">
    <property type="entry name" value="RutC-like"/>
    <property type="match status" value="1"/>
</dbReference>